<evidence type="ECO:0000256" key="19">
    <source>
        <dbReference type="ARBA" id="ARBA00044912"/>
    </source>
</evidence>
<comment type="catalytic activity">
    <reaction evidence="11">
        <text>L-alpha-aminoacyl-L-arginine(out) = L-alpha-aminoacyl-L-arginine(in)</text>
        <dbReference type="Rhea" id="RHEA:79367"/>
        <dbReference type="ChEBI" id="CHEBI:229968"/>
    </reaction>
</comment>
<keyword evidence="29" id="KW-1185">Reference proteome</keyword>
<dbReference type="PANTHER" id="PTHR23512:SF3">
    <property type="entry name" value="MAJOR FACILITATOR SUPERFAMILY DOMAIN-CONTAINING PROTEIN 1"/>
    <property type="match status" value="1"/>
</dbReference>
<evidence type="ECO:0000256" key="1">
    <source>
        <dbReference type="ARBA" id="ARBA00004155"/>
    </source>
</evidence>
<dbReference type="AlphaFoldDB" id="A0A6P1GB77"/>
<feature type="transmembrane region" description="Helical" evidence="26">
    <location>
        <begin position="95"/>
        <end position="115"/>
    </location>
</feature>
<proteinExistence type="inferred from homology"/>
<evidence type="ECO:0000256" key="7">
    <source>
        <dbReference type="ARBA" id="ARBA00023136"/>
    </source>
</evidence>
<evidence type="ECO:0000256" key="9">
    <source>
        <dbReference type="ARBA" id="ARBA00044876"/>
    </source>
</evidence>
<evidence type="ECO:0000256" key="10">
    <source>
        <dbReference type="ARBA" id="ARBA00044878"/>
    </source>
</evidence>
<feature type="transmembrane region" description="Helical" evidence="26">
    <location>
        <begin position="272"/>
        <end position="292"/>
    </location>
</feature>
<dbReference type="InterPro" id="IPR020846">
    <property type="entry name" value="MFS_dom"/>
</dbReference>
<feature type="transmembrane region" description="Helical" evidence="26">
    <location>
        <begin position="158"/>
        <end position="180"/>
    </location>
</feature>
<name>A0A6P1GB77_9RICK</name>
<keyword evidence="7 26" id="KW-0472">Membrane</keyword>
<evidence type="ECO:0000256" key="21">
    <source>
        <dbReference type="ARBA" id="ARBA00044924"/>
    </source>
</evidence>
<evidence type="ECO:0000256" key="8">
    <source>
        <dbReference type="ARBA" id="ARBA00023228"/>
    </source>
</evidence>
<dbReference type="Gene3D" id="1.20.1250.20">
    <property type="entry name" value="MFS general substrate transporter like domains"/>
    <property type="match status" value="1"/>
</dbReference>
<dbReference type="PANTHER" id="PTHR23512">
    <property type="entry name" value="MAJOR FACILITATOR SUPERFAMILY DOMAIN-CONTAINING PROTEIN 1"/>
    <property type="match status" value="1"/>
</dbReference>
<organism evidence="28 29">
    <name type="scientific">Neorickettsia findlayensis</name>
    <dbReference type="NCBI Taxonomy" id="2686014"/>
    <lineage>
        <taxon>Bacteria</taxon>
        <taxon>Pseudomonadati</taxon>
        <taxon>Pseudomonadota</taxon>
        <taxon>Alphaproteobacteria</taxon>
        <taxon>Rickettsiales</taxon>
        <taxon>Anaplasmataceae</taxon>
        <taxon>Neorickettsia</taxon>
    </lineage>
</organism>
<comment type="catalytic activity">
    <reaction evidence="17">
        <text>L-lysyl-L-lysine(out) = L-lysyl-L-lysine(in)</text>
        <dbReference type="Rhea" id="RHEA:79403"/>
        <dbReference type="ChEBI" id="CHEBI:229956"/>
    </reaction>
</comment>
<dbReference type="Proteomes" id="UP000464912">
    <property type="component" value="Chromosome"/>
</dbReference>
<evidence type="ECO:0000256" key="18">
    <source>
        <dbReference type="ARBA" id="ARBA00044903"/>
    </source>
</evidence>
<feature type="transmembrane region" description="Helical" evidence="26">
    <location>
        <begin position="298"/>
        <end position="320"/>
    </location>
</feature>
<evidence type="ECO:0000256" key="15">
    <source>
        <dbReference type="ARBA" id="ARBA00044898"/>
    </source>
</evidence>
<feature type="transmembrane region" description="Helical" evidence="26">
    <location>
        <begin position="332"/>
        <end position="355"/>
    </location>
</feature>
<dbReference type="EMBL" id="CP047224">
    <property type="protein sequence ID" value="QHD65453.1"/>
    <property type="molecule type" value="Genomic_DNA"/>
</dbReference>
<evidence type="ECO:0000256" key="26">
    <source>
        <dbReference type="SAM" id="Phobius"/>
    </source>
</evidence>
<dbReference type="InterPro" id="IPR011701">
    <property type="entry name" value="MFS"/>
</dbReference>
<evidence type="ECO:0000256" key="16">
    <source>
        <dbReference type="ARBA" id="ARBA00044899"/>
    </source>
</evidence>
<evidence type="ECO:0000256" key="3">
    <source>
        <dbReference type="ARBA" id="ARBA00008335"/>
    </source>
</evidence>
<comment type="catalytic activity">
    <reaction evidence="10">
        <text>L-histidyl-glycine(out) = L-histidyl-glycine(in)</text>
        <dbReference type="Rhea" id="RHEA:79395"/>
        <dbReference type="ChEBI" id="CHEBI:229957"/>
    </reaction>
</comment>
<comment type="catalytic activity">
    <reaction evidence="20">
        <text>L-alanyl-L-lysine(out) = L-alanyl-L-lysine(in)</text>
        <dbReference type="Rhea" id="RHEA:79415"/>
        <dbReference type="ChEBI" id="CHEBI:192470"/>
    </reaction>
</comment>
<evidence type="ECO:0000256" key="13">
    <source>
        <dbReference type="ARBA" id="ARBA00044891"/>
    </source>
</evidence>
<comment type="catalytic activity">
    <reaction evidence="18">
        <text>L-arginyl-glycine(out) = L-arginyl-glycine(in)</text>
        <dbReference type="Rhea" id="RHEA:79391"/>
        <dbReference type="ChEBI" id="CHEBI:229955"/>
    </reaction>
</comment>
<evidence type="ECO:0000256" key="4">
    <source>
        <dbReference type="ARBA" id="ARBA00022448"/>
    </source>
</evidence>
<accession>A0A6P1GB77</accession>
<comment type="catalytic activity">
    <reaction evidence="12">
        <text>L-alpha-aminoacyl-L-histidine(out) = L-alpha-aminoacyl-L-histidine(in)</text>
        <dbReference type="Rhea" id="RHEA:79375"/>
        <dbReference type="ChEBI" id="CHEBI:229967"/>
    </reaction>
</comment>
<gene>
    <name evidence="28" type="ORF">GP480_03430</name>
</gene>
<evidence type="ECO:0000256" key="2">
    <source>
        <dbReference type="ARBA" id="ARBA00004429"/>
    </source>
</evidence>
<comment type="catalytic activity">
    <reaction evidence="19">
        <text>L-histidyl-L-alpha-amino acid(out) = L-histidyl-L-alpha-amino acid(in)</text>
        <dbReference type="Rhea" id="RHEA:79379"/>
        <dbReference type="ChEBI" id="CHEBI:229964"/>
    </reaction>
</comment>
<evidence type="ECO:0000256" key="24">
    <source>
        <dbReference type="ARBA" id="ARBA00045709"/>
    </source>
</evidence>
<keyword evidence="4" id="KW-0813">Transport</keyword>
<evidence type="ECO:0000256" key="11">
    <source>
        <dbReference type="ARBA" id="ARBA00044881"/>
    </source>
</evidence>
<feature type="transmembrane region" description="Helical" evidence="26">
    <location>
        <begin position="243"/>
        <end position="265"/>
    </location>
</feature>
<comment type="catalytic activity">
    <reaction evidence="16">
        <text>L-arginyl-L-alpha-amino acid(out) = L-arginyl-L-alpha-amino acid(in)</text>
        <dbReference type="Rhea" id="RHEA:79371"/>
        <dbReference type="ChEBI" id="CHEBI:84315"/>
    </reaction>
</comment>
<evidence type="ECO:0000256" key="20">
    <source>
        <dbReference type="ARBA" id="ARBA00044919"/>
    </source>
</evidence>
<dbReference type="GO" id="GO:0022857">
    <property type="term" value="F:transmembrane transporter activity"/>
    <property type="evidence" value="ECO:0007669"/>
    <property type="project" value="InterPro"/>
</dbReference>
<comment type="subunit">
    <text evidence="25">Homodimer. Interacts with lysosomal protein GLMP (via lumenal domain); the interaction starts while both proteins are still in the endoplasmic reticulum and is required for stabilization of MFSD1 in lysosomes but has no direct effect on its targeting to lysosomes or transporter activity.</text>
</comment>
<comment type="similarity">
    <text evidence="3">Belongs to the major facilitator superfamily.</text>
</comment>
<comment type="catalytic activity">
    <reaction evidence="14">
        <text>L-alpha-aminoacyl-L-lysine(out) = L-alpha-aminoacyl-L-lysine(in)</text>
        <dbReference type="Rhea" id="RHEA:79383"/>
        <dbReference type="ChEBI" id="CHEBI:229966"/>
    </reaction>
</comment>
<evidence type="ECO:0000256" key="17">
    <source>
        <dbReference type="ARBA" id="ARBA00044900"/>
    </source>
</evidence>
<comment type="catalytic activity">
    <reaction evidence="15">
        <text>L-aspartyl-L-lysine(out) = L-aspartyl-L-lysine(in)</text>
        <dbReference type="Rhea" id="RHEA:79411"/>
        <dbReference type="ChEBI" id="CHEBI:229953"/>
    </reaction>
</comment>
<reference evidence="28 29" key="1">
    <citation type="journal article" date="2020" name="MBio">
        <title>Erratum for Teymournejad et al., 'Isolation and Molecular Analysis of a Novel Neorickettsia Species That Causes Potomac Horse Fever'.</title>
        <authorList>
            <person name="Teymournejad O."/>
            <person name="Lin M."/>
            <person name="Bekebrede H."/>
            <person name="Kamr A."/>
            <person name="Toribio R.E."/>
            <person name="Arroyo L.G."/>
            <person name="Baird J.D."/>
            <person name="Rikihisa Y."/>
        </authorList>
    </citation>
    <scope>NUCLEOTIDE SEQUENCE [LARGE SCALE GENOMIC DNA]</scope>
    <source>
        <strain evidence="28 29">Fin17</strain>
    </source>
</reference>
<feature type="transmembrane region" description="Helical" evidence="26">
    <location>
        <begin position="127"/>
        <end position="146"/>
    </location>
</feature>
<comment type="catalytic activity">
    <reaction evidence="21">
        <text>L-lysyl-glycine(out) = L-lysyl-glycine(in)</text>
        <dbReference type="Rhea" id="RHEA:79407"/>
        <dbReference type="ChEBI" id="CHEBI:191202"/>
    </reaction>
</comment>
<evidence type="ECO:0000256" key="14">
    <source>
        <dbReference type="ARBA" id="ARBA00044893"/>
    </source>
</evidence>
<dbReference type="Pfam" id="PF07690">
    <property type="entry name" value="MFS_1"/>
    <property type="match status" value="1"/>
</dbReference>
<reference evidence="28 29" key="2">
    <citation type="journal article" date="2020" name="MBio">
        <title>Isolation and Molecular Analysis of a Novel Neorickettsia Species That Causes Potomac Horse Fever.</title>
        <authorList>
            <person name="Teymournejad O."/>
            <person name="Lin M."/>
            <person name="Bekebrede H."/>
            <person name="Kamr A."/>
            <person name="Toribio R.E."/>
            <person name="Arroyo L.G."/>
            <person name="Baird J.D."/>
            <person name="Rikihisa Y."/>
        </authorList>
    </citation>
    <scope>NUCLEOTIDE SEQUENCE [LARGE SCALE GENOMIC DNA]</scope>
    <source>
        <strain evidence="28 29">Fin17</strain>
    </source>
</reference>
<comment type="catalytic activity">
    <reaction evidence="13">
        <text>L-lysyl-L-alpha-amino acid(out) = L-lysyl-L-alpha-amino acid(in)</text>
        <dbReference type="Rhea" id="RHEA:79387"/>
        <dbReference type="ChEBI" id="CHEBI:229965"/>
    </reaction>
</comment>
<feature type="transmembrane region" description="Helical" evidence="26">
    <location>
        <begin position="7"/>
        <end position="27"/>
    </location>
</feature>
<keyword evidence="6 26" id="KW-1133">Transmembrane helix</keyword>
<dbReference type="RefSeq" id="WP_160095863.1">
    <property type="nucleotide sequence ID" value="NZ_CP047224.1"/>
</dbReference>
<dbReference type="SUPFAM" id="SSF103473">
    <property type="entry name" value="MFS general substrate transporter"/>
    <property type="match status" value="1"/>
</dbReference>
<feature type="domain" description="Major facilitator superfamily (MFS) profile" evidence="27">
    <location>
        <begin position="5"/>
        <end position="394"/>
    </location>
</feature>
<dbReference type="InterPro" id="IPR052187">
    <property type="entry name" value="MFSD1"/>
</dbReference>
<feature type="transmembrane region" description="Helical" evidence="26">
    <location>
        <begin position="71"/>
        <end position="89"/>
    </location>
</feature>
<dbReference type="GO" id="GO:0005765">
    <property type="term" value="C:lysosomal membrane"/>
    <property type="evidence" value="ECO:0007669"/>
    <property type="project" value="UniProtKB-SubCell"/>
</dbReference>
<dbReference type="GO" id="GO:0005886">
    <property type="term" value="C:plasma membrane"/>
    <property type="evidence" value="ECO:0007669"/>
    <property type="project" value="UniProtKB-SubCell"/>
</dbReference>
<keyword evidence="5 26" id="KW-0812">Transmembrane</keyword>
<keyword evidence="8" id="KW-0458">Lysosome</keyword>
<comment type="catalytic activity">
    <reaction evidence="9">
        <text>L-lysyl-L-alanine(out) = L-lysyl-L-alanine(in)</text>
        <dbReference type="Rhea" id="RHEA:79399"/>
        <dbReference type="ChEBI" id="CHEBI:229954"/>
    </reaction>
</comment>
<protein>
    <recommendedName>
        <fullName evidence="22">Lysosomal dipeptide transporter MFSD1</fullName>
    </recommendedName>
    <alternativeName>
        <fullName evidence="23">Major facilitator superfamily domain-containing protein 1</fullName>
    </alternativeName>
</protein>
<evidence type="ECO:0000256" key="6">
    <source>
        <dbReference type="ARBA" id="ARBA00022989"/>
    </source>
</evidence>
<dbReference type="KEGG" id="nef:GP480_03430"/>
<comment type="subcellular location">
    <subcellularLocation>
        <location evidence="2">Cell inner membrane</location>
        <topology evidence="2">Multi-pass membrane protein</topology>
    </subcellularLocation>
    <subcellularLocation>
        <location evidence="1">Lysosome membrane</location>
        <topology evidence="1">Multi-pass membrane protein</topology>
    </subcellularLocation>
</comment>
<sequence>MGNILPWLIATLFFMYQYILRVLPNVIVDDIMMKFDISPATLGQVGGLYYIAYTLLHIPVGMILDRVGARTVIFVGALLVVIGMLPLVYTSSIELLIVGRFILGGASSIGILGLLKVVRDLFAQENFSFVLGISVSVALIGAMYGGQPLHYCIHTFGWYSTFSVLLIAGLVIAVSAYIFIPARGKQHSENTATKALSELFSFKKWLVISLIGGLMIGPVEGFADNWATKFFTVVYPSITPSMAAFLPSLILLGIAVGSPIIGLIVARFNNYYSILTFCGCVMLLGFQLLFYAQLSLNLLSAVLFTVGVACCYQTLIIHLASCMVPKDCAGTAAACANMIMMAFGYFFHSTISIVIGDSIADPDRIVAGLSVITYCLAIAVLALPLFWRFCVKNKNPLLD</sequence>
<evidence type="ECO:0000256" key="23">
    <source>
        <dbReference type="ARBA" id="ARBA00045018"/>
    </source>
</evidence>
<feature type="transmembrane region" description="Helical" evidence="26">
    <location>
        <begin position="205"/>
        <end position="223"/>
    </location>
</feature>
<comment type="function">
    <text evidence="24">Lysosomal dipeptide uniporter that selectively exports lysine, arginine or histidine-containing dipeptides with a net positive charge from the lysosome lumen into the cytosol. Could play a role in a specific type of protein O-glycosylation indirectly regulating macrophages migration and tissue invasion. Also essential for liver homeostasis.</text>
</comment>
<evidence type="ECO:0000313" key="29">
    <source>
        <dbReference type="Proteomes" id="UP000464912"/>
    </source>
</evidence>
<evidence type="ECO:0000256" key="5">
    <source>
        <dbReference type="ARBA" id="ARBA00022692"/>
    </source>
</evidence>
<evidence type="ECO:0000256" key="22">
    <source>
        <dbReference type="ARBA" id="ARBA00044985"/>
    </source>
</evidence>
<evidence type="ECO:0000313" key="28">
    <source>
        <dbReference type="EMBL" id="QHD65453.1"/>
    </source>
</evidence>
<evidence type="ECO:0000259" key="27">
    <source>
        <dbReference type="PROSITE" id="PS50850"/>
    </source>
</evidence>
<dbReference type="PROSITE" id="PS50850">
    <property type="entry name" value="MFS"/>
    <property type="match status" value="1"/>
</dbReference>
<evidence type="ECO:0000256" key="12">
    <source>
        <dbReference type="ARBA" id="ARBA00044884"/>
    </source>
</evidence>
<evidence type="ECO:0000256" key="25">
    <source>
        <dbReference type="ARBA" id="ARBA00046376"/>
    </source>
</evidence>
<feature type="transmembrane region" description="Helical" evidence="26">
    <location>
        <begin position="367"/>
        <end position="387"/>
    </location>
</feature>
<dbReference type="InterPro" id="IPR036259">
    <property type="entry name" value="MFS_trans_sf"/>
</dbReference>
<feature type="transmembrane region" description="Helical" evidence="26">
    <location>
        <begin position="47"/>
        <end position="64"/>
    </location>
</feature>